<dbReference type="AlphaFoldDB" id="A0A8J2QC46"/>
<gene>
    <name evidence="2" type="ORF">DCHRY22_LOCUS1311</name>
</gene>
<dbReference type="Proteomes" id="UP000789524">
    <property type="component" value="Unassembled WGS sequence"/>
</dbReference>
<proteinExistence type="predicted"/>
<sequence>MADCPVARSAVRGPGGGEGGCTVHCARTQGRRTHACADPGTLHTHTHILETDGLTQILLGDDRDSDLLVVVMVTMCAPHPPAPRPASSRSPSADRASVGRGARSVSVVSLAACQCTALVFAGAPPAACINSGRYHGDLEDEPRRREVAATCAPLAPSPRPLLVLVLSSVHRQLGSLTTTYGTCATHGHTHRHDRPTISCHLPSARRHLLSRVSRNVLSYRCHRRLSCVYVCVCACPVLDPVNYLCMAVVAVGRVTYQGDIAVSEVRIARDCFSSSAEPHGAGRGVRRGSVSPVHVSPLARSPRPSVRSNHPSLSLSRCGPPPPFSASLCPAPSPRPGPPVVCVGRSVCYFYISRLPSAPLSASSPLLPAPPAPALCHPRPWFARQVRRRVPRAESVITVGV</sequence>
<reference evidence="2" key="1">
    <citation type="submission" date="2021-09" db="EMBL/GenBank/DDBJ databases">
        <authorList>
            <person name="Martin H S."/>
        </authorList>
    </citation>
    <scope>NUCLEOTIDE SEQUENCE</scope>
</reference>
<keyword evidence="3" id="KW-1185">Reference proteome</keyword>
<evidence type="ECO:0000313" key="2">
    <source>
        <dbReference type="EMBL" id="CAG9559444.1"/>
    </source>
</evidence>
<feature type="compositionally biased region" description="Low complexity" evidence="1">
    <location>
        <begin position="287"/>
        <end position="297"/>
    </location>
</feature>
<evidence type="ECO:0000256" key="1">
    <source>
        <dbReference type="SAM" id="MobiDB-lite"/>
    </source>
</evidence>
<feature type="compositionally biased region" description="Polar residues" evidence="1">
    <location>
        <begin position="306"/>
        <end position="315"/>
    </location>
</feature>
<name>A0A8J2QC46_9NEOP</name>
<feature type="region of interest" description="Disordered" evidence="1">
    <location>
        <begin position="276"/>
        <end position="318"/>
    </location>
</feature>
<organism evidence="2 3">
    <name type="scientific">Danaus chrysippus</name>
    <name type="common">African queen</name>
    <dbReference type="NCBI Taxonomy" id="151541"/>
    <lineage>
        <taxon>Eukaryota</taxon>
        <taxon>Metazoa</taxon>
        <taxon>Ecdysozoa</taxon>
        <taxon>Arthropoda</taxon>
        <taxon>Hexapoda</taxon>
        <taxon>Insecta</taxon>
        <taxon>Pterygota</taxon>
        <taxon>Neoptera</taxon>
        <taxon>Endopterygota</taxon>
        <taxon>Lepidoptera</taxon>
        <taxon>Glossata</taxon>
        <taxon>Ditrysia</taxon>
        <taxon>Papilionoidea</taxon>
        <taxon>Nymphalidae</taxon>
        <taxon>Danainae</taxon>
        <taxon>Danaini</taxon>
        <taxon>Danaina</taxon>
        <taxon>Danaus</taxon>
        <taxon>Anosia</taxon>
    </lineage>
</organism>
<accession>A0A8J2QC46</accession>
<protein>
    <submittedName>
        <fullName evidence="2">(African queen) hypothetical protein</fullName>
    </submittedName>
</protein>
<dbReference type="EMBL" id="CAKASE010000043">
    <property type="protein sequence ID" value="CAG9559444.1"/>
    <property type="molecule type" value="Genomic_DNA"/>
</dbReference>
<evidence type="ECO:0000313" key="3">
    <source>
        <dbReference type="Proteomes" id="UP000789524"/>
    </source>
</evidence>
<comment type="caution">
    <text evidence="2">The sequence shown here is derived from an EMBL/GenBank/DDBJ whole genome shotgun (WGS) entry which is preliminary data.</text>
</comment>